<comment type="similarity">
    <text evidence="1">Belongs to the BlaI transcriptional regulatory family.</text>
</comment>
<sequence length="152" mass="17125">MARPRAEQPTPAELEILKTLWERNAPATVRDILEVVNQQADTPRAYTSVMSLMNVMTEKGMLRRSPQGRAFLYEPVLPREQTLRSLLSETLERAYSGSASLLVAHLLDQSTPSADELDQIRSLLDGYEDRRASETKEGGDPCKRSRPKRSRG</sequence>
<reference evidence="6" key="1">
    <citation type="submission" date="2024-05" db="EMBL/GenBank/DDBJ databases">
        <title>Planctomycetes of the genus Singulisphaera possess chitinolytic capabilities.</title>
        <authorList>
            <person name="Ivanova A."/>
        </authorList>
    </citation>
    <scope>NUCLEOTIDE SEQUENCE</scope>
    <source>
        <strain evidence="6">Ch08T</strain>
    </source>
</reference>
<evidence type="ECO:0000256" key="5">
    <source>
        <dbReference type="SAM" id="MobiDB-lite"/>
    </source>
</evidence>
<name>A0AAU7CDI5_9BACT</name>
<dbReference type="Pfam" id="PF03965">
    <property type="entry name" value="Penicillinase_R"/>
    <property type="match status" value="1"/>
</dbReference>
<feature type="compositionally biased region" description="Basic and acidic residues" evidence="5">
    <location>
        <begin position="128"/>
        <end position="143"/>
    </location>
</feature>
<dbReference type="GO" id="GO:0003677">
    <property type="term" value="F:DNA binding"/>
    <property type="evidence" value="ECO:0007669"/>
    <property type="project" value="UniProtKB-KW"/>
</dbReference>
<dbReference type="Gene3D" id="1.10.10.10">
    <property type="entry name" value="Winged helix-like DNA-binding domain superfamily/Winged helix DNA-binding domain"/>
    <property type="match status" value="1"/>
</dbReference>
<keyword evidence="2" id="KW-0805">Transcription regulation</keyword>
<dbReference type="InterPro" id="IPR005650">
    <property type="entry name" value="BlaI_family"/>
</dbReference>
<keyword evidence="4" id="KW-0804">Transcription</keyword>
<gene>
    <name evidence="6" type="ORF">V5E97_34145</name>
</gene>
<dbReference type="SUPFAM" id="SSF46785">
    <property type="entry name" value="Winged helix' DNA-binding domain"/>
    <property type="match status" value="1"/>
</dbReference>
<dbReference type="AlphaFoldDB" id="A0AAU7CDI5"/>
<dbReference type="GO" id="GO:0045892">
    <property type="term" value="P:negative regulation of DNA-templated transcription"/>
    <property type="evidence" value="ECO:0007669"/>
    <property type="project" value="InterPro"/>
</dbReference>
<feature type="region of interest" description="Disordered" evidence="5">
    <location>
        <begin position="128"/>
        <end position="152"/>
    </location>
</feature>
<protein>
    <submittedName>
        <fullName evidence="6">BlaI/MecI/CopY family transcriptional regulator</fullName>
    </submittedName>
</protein>
<accession>A0AAU7CDI5</accession>
<dbReference type="InterPro" id="IPR036388">
    <property type="entry name" value="WH-like_DNA-bd_sf"/>
</dbReference>
<dbReference type="RefSeq" id="WP_406696048.1">
    <property type="nucleotide sequence ID" value="NZ_CP155447.1"/>
</dbReference>
<proteinExistence type="inferred from homology"/>
<evidence type="ECO:0000256" key="1">
    <source>
        <dbReference type="ARBA" id="ARBA00011046"/>
    </source>
</evidence>
<evidence type="ECO:0000313" key="6">
    <source>
        <dbReference type="EMBL" id="XBH03314.1"/>
    </source>
</evidence>
<dbReference type="InterPro" id="IPR036390">
    <property type="entry name" value="WH_DNA-bd_sf"/>
</dbReference>
<dbReference type="EMBL" id="CP155447">
    <property type="protein sequence ID" value="XBH03314.1"/>
    <property type="molecule type" value="Genomic_DNA"/>
</dbReference>
<evidence type="ECO:0000256" key="2">
    <source>
        <dbReference type="ARBA" id="ARBA00023015"/>
    </source>
</evidence>
<evidence type="ECO:0000256" key="4">
    <source>
        <dbReference type="ARBA" id="ARBA00023163"/>
    </source>
</evidence>
<dbReference type="PIRSF" id="PIRSF019455">
    <property type="entry name" value="CopR_AtkY"/>
    <property type="match status" value="1"/>
</dbReference>
<keyword evidence="3" id="KW-0238">DNA-binding</keyword>
<organism evidence="6">
    <name type="scientific">Singulisphaera sp. Ch08</name>
    <dbReference type="NCBI Taxonomy" id="3120278"/>
    <lineage>
        <taxon>Bacteria</taxon>
        <taxon>Pseudomonadati</taxon>
        <taxon>Planctomycetota</taxon>
        <taxon>Planctomycetia</taxon>
        <taxon>Isosphaerales</taxon>
        <taxon>Isosphaeraceae</taxon>
        <taxon>Singulisphaera</taxon>
    </lineage>
</organism>
<evidence type="ECO:0000256" key="3">
    <source>
        <dbReference type="ARBA" id="ARBA00023125"/>
    </source>
</evidence>
<dbReference type="Gene3D" id="1.10.4040.10">
    <property type="entry name" value="Penicillinase repressor domain"/>
    <property type="match status" value="1"/>
</dbReference>